<feature type="domain" description="CREG-like beta-barrel" evidence="2">
    <location>
        <begin position="3"/>
        <end position="151"/>
    </location>
</feature>
<sequence length="246" mass="27945">MREQAVFEARQLLRHSTVCVMSTLSKNLAGYPFGSVTPFMSDDQGRLIFYIAGIAQHSRNLTEDSRVCATIFDAAQSGDQNEHARVTIVGDATPVPDEEAAELLLRYERHFPEAISYRQAHDFKLWRMEIKRVRYIAGFGQIFWLEADEWAQPAANWDLASEAHMVAHMNDDHQDANQLILKLVHNVDAAEVTMTTLLNEGCYFRANDKSYYVPFEARCEDATAVRKALVRLTKVARAQFDEAVES</sequence>
<evidence type="ECO:0000259" key="1">
    <source>
        <dbReference type="Pfam" id="PF10615"/>
    </source>
</evidence>
<dbReference type="Gene3D" id="2.30.110.10">
    <property type="entry name" value="Electron Transport, Fmn-binding Protein, Chain A"/>
    <property type="match status" value="1"/>
</dbReference>
<dbReference type="SUPFAM" id="SSF50475">
    <property type="entry name" value="FMN-binding split barrel"/>
    <property type="match status" value="1"/>
</dbReference>
<dbReference type="Pfam" id="PF10615">
    <property type="entry name" value="DUF2470"/>
    <property type="match status" value="1"/>
</dbReference>
<dbReference type="InterPro" id="IPR037119">
    <property type="entry name" value="Haem_oxidase_HugZ-like_sf"/>
</dbReference>
<proteinExistence type="predicted"/>
<dbReference type="GO" id="GO:0005737">
    <property type="term" value="C:cytoplasm"/>
    <property type="evidence" value="ECO:0007669"/>
    <property type="project" value="UniProtKB-ARBA"/>
</dbReference>
<comment type="caution">
    <text evidence="3">The sequence shown here is derived from an EMBL/GenBank/DDBJ whole genome shotgun (WGS) entry which is preliminary data.</text>
</comment>
<feature type="domain" description="DUF2470" evidence="1">
    <location>
        <begin position="163"/>
        <end position="232"/>
    </location>
</feature>
<dbReference type="AlphaFoldDB" id="A0A0L0ENJ3"/>
<dbReference type="Pfam" id="PF13883">
    <property type="entry name" value="CREG_beta-barrel"/>
    <property type="match status" value="1"/>
</dbReference>
<name>A0A0L0ENJ3_9GAMM</name>
<organism evidence="3 4">
    <name type="scientific">Pseudoalteromonas rubra</name>
    <dbReference type="NCBI Taxonomy" id="43658"/>
    <lineage>
        <taxon>Bacteria</taxon>
        <taxon>Pseudomonadati</taxon>
        <taxon>Pseudomonadota</taxon>
        <taxon>Gammaproteobacteria</taxon>
        <taxon>Alteromonadales</taxon>
        <taxon>Pseudoalteromonadaceae</taxon>
        <taxon>Pseudoalteromonas</taxon>
    </lineage>
</organism>
<gene>
    <name evidence="3" type="ORF">AC626_20060</name>
</gene>
<dbReference type="Proteomes" id="UP000036850">
    <property type="component" value="Unassembled WGS sequence"/>
</dbReference>
<dbReference type="InterPro" id="IPR019595">
    <property type="entry name" value="DUF2470"/>
</dbReference>
<dbReference type="Gene3D" id="3.20.180.10">
    <property type="entry name" value="PNP-oxidase-like"/>
    <property type="match status" value="1"/>
</dbReference>
<dbReference type="PATRIC" id="fig|43658.6.peg.1946"/>
<evidence type="ECO:0000313" key="4">
    <source>
        <dbReference type="Proteomes" id="UP000036850"/>
    </source>
</evidence>
<accession>A0A0L0ENJ3</accession>
<protein>
    <submittedName>
        <fullName evidence="3">Heme iron utilization protein</fullName>
    </submittedName>
</protein>
<dbReference type="PANTHER" id="PTHR13343">
    <property type="entry name" value="CREG1 PROTEIN"/>
    <property type="match status" value="1"/>
</dbReference>
<dbReference type="InterPro" id="IPR055343">
    <property type="entry name" value="CREG_beta-barrel"/>
</dbReference>
<dbReference type="OrthoDB" id="9776211at2"/>
<reference evidence="4" key="1">
    <citation type="submission" date="2015-07" db="EMBL/GenBank/DDBJ databases">
        <title>Draft genome sequence of a Pseudoalteromonas rubra strain, OCN096, isolated from Kaneohe Bay, Oahu, Hawaii.</title>
        <authorList>
            <person name="Beurmann S."/>
            <person name="Ushijima B."/>
            <person name="Belcaid M."/>
            <person name="Callahan S.M."/>
            <person name="Aeby G.S."/>
        </authorList>
    </citation>
    <scope>NUCLEOTIDE SEQUENCE [LARGE SCALE GENOMIC DNA]</scope>
    <source>
        <strain evidence="4">OCN096</strain>
    </source>
</reference>
<evidence type="ECO:0000259" key="2">
    <source>
        <dbReference type="Pfam" id="PF13883"/>
    </source>
</evidence>
<dbReference type="InterPro" id="IPR012349">
    <property type="entry name" value="Split_barrel_FMN-bd"/>
</dbReference>
<dbReference type="PANTHER" id="PTHR13343:SF17">
    <property type="entry name" value="CELLULAR REPRESSOR OF E1A-STIMULATED GENES, ISOFORM A"/>
    <property type="match status" value="1"/>
</dbReference>
<dbReference type="EMBL" id="LFZX01000207">
    <property type="protein sequence ID" value="KNC65935.1"/>
    <property type="molecule type" value="Genomic_DNA"/>
</dbReference>
<evidence type="ECO:0000313" key="3">
    <source>
        <dbReference type="EMBL" id="KNC65935.1"/>
    </source>
</evidence>